<dbReference type="Gene3D" id="3.30.450.40">
    <property type="match status" value="1"/>
</dbReference>
<comment type="caution">
    <text evidence="4">The sequence shown here is derived from an EMBL/GenBank/DDBJ whole genome shotgun (WGS) entry which is preliminary data.</text>
</comment>
<dbReference type="GO" id="GO:0004016">
    <property type="term" value="F:adenylate cyclase activity"/>
    <property type="evidence" value="ECO:0007669"/>
    <property type="project" value="UniProtKB-EC"/>
</dbReference>
<reference evidence="4 5" key="1">
    <citation type="journal article" date="2022" name="bioRxiv">
        <title>Genomics of Preaxostyla Flagellates Illuminates Evolutionary Transitions and the Path Towards Mitochondrial Loss.</title>
        <authorList>
            <person name="Novak L.V.F."/>
            <person name="Treitli S.C."/>
            <person name="Pyrih J."/>
            <person name="Halakuc P."/>
            <person name="Pipaliya S.V."/>
            <person name="Vacek V."/>
            <person name="Brzon O."/>
            <person name="Soukal P."/>
            <person name="Eme L."/>
            <person name="Dacks J.B."/>
            <person name="Karnkowska A."/>
            <person name="Elias M."/>
            <person name="Hampl V."/>
        </authorList>
    </citation>
    <scope>NUCLEOTIDE SEQUENCE [LARGE SCALE GENOMIC DNA]</scope>
    <source>
        <strain evidence="4">NAU3</strain>
        <tissue evidence="4">Gut</tissue>
    </source>
</reference>
<dbReference type="InterPro" id="IPR050697">
    <property type="entry name" value="Adenylyl/Guanylyl_Cyclase_3/4"/>
</dbReference>
<keyword evidence="4" id="KW-0456">Lyase</keyword>
<gene>
    <name evidence="4" type="ORF">BLNAU_3599</name>
</gene>
<name>A0ABQ9YCL2_9EUKA</name>
<feature type="domain" description="FHA" evidence="2">
    <location>
        <begin position="40"/>
        <end position="89"/>
    </location>
</feature>
<dbReference type="PANTHER" id="PTHR43081:SF1">
    <property type="entry name" value="ADENYLATE CYCLASE, TERMINAL-DIFFERENTIATION SPECIFIC"/>
    <property type="match status" value="1"/>
</dbReference>
<evidence type="ECO:0000313" key="5">
    <source>
        <dbReference type="Proteomes" id="UP001281761"/>
    </source>
</evidence>
<dbReference type="Pfam" id="PF00498">
    <property type="entry name" value="FHA"/>
    <property type="match status" value="1"/>
</dbReference>
<dbReference type="PANTHER" id="PTHR43081">
    <property type="entry name" value="ADENYLATE CYCLASE, TERMINAL-DIFFERENTIATION SPECIFIC-RELATED"/>
    <property type="match status" value="1"/>
</dbReference>
<feature type="region of interest" description="Disordered" evidence="1">
    <location>
        <begin position="607"/>
        <end position="668"/>
    </location>
</feature>
<dbReference type="EC" id="4.6.1.1" evidence="4"/>
<dbReference type="EMBL" id="JARBJD010000016">
    <property type="protein sequence ID" value="KAK2961477.1"/>
    <property type="molecule type" value="Genomic_DNA"/>
</dbReference>
<evidence type="ECO:0000259" key="3">
    <source>
        <dbReference type="PROSITE" id="PS50125"/>
    </source>
</evidence>
<feature type="compositionally biased region" description="Polar residues" evidence="1">
    <location>
        <begin position="655"/>
        <end position="668"/>
    </location>
</feature>
<feature type="domain" description="Guanylate cyclase" evidence="3">
    <location>
        <begin position="399"/>
        <end position="555"/>
    </location>
</feature>
<dbReference type="SUPFAM" id="SSF49879">
    <property type="entry name" value="SMAD/FHA domain"/>
    <property type="match status" value="1"/>
</dbReference>
<dbReference type="SUPFAM" id="SSF55073">
    <property type="entry name" value="Nucleotide cyclase"/>
    <property type="match status" value="1"/>
</dbReference>
<dbReference type="SMART" id="SM00240">
    <property type="entry name" value="FHA"/>
    <property type="match status" value="1"/>
</dbReference>
<dbReference type="SMART" id="SM00044">
    <property type="entry name" value="CYCc"/>
    <property type="match status" value="1"/>
</dbReference>
<feature type="region of interest" description="Disordered" evidence="1">
    <location>
        <begin position="462"/>
        <end position="485"/>
    </location>
</feature>
<dbReference type="Proteomes" id="UP001281761">
    <property type="component" value="Unassembled WGS sequence"/>
</dbReference>
<dbReference type="InterPro" id="IPR003018">
    <property type="entry name" value="GAF"/>
</dbReference>
<dbReference type="Gene3D" id="2.60.200.20">
    <property type="match status" value="1"/>
</dbReference>
<dbReference type="CDD" id="cd07302">
    <property type="entry name" value="CHD"/>
    <property type="match status" value="1"/>
</dbReference>
<organism evidence="4 5">
    <name type="scientific">Blattamonas nauphoetae</name>
    <dbReference type="NCBI Taxonomy" id="2049346"/>
    <lineage>
        <taxon>Eukaryota</taxon>
        <taxon>Metamonada</taxon>
        <taxon>Preaxostyla</taxon>
        <taxon>Oxymonadida</taxon>
        <taxon>Blattamonas</taxon>
    </lineage>
</organism>
<dbReference type="SMART" id="SM00065">
    <property type="entry name" value="GAF"/>
    <property type="match status" value="1"/>
</dbReference>
<dbReference type="CDD" id="cd00060">
    <property type="entry name" value="FHA"/>
    <property type="match status" value="1"/>
</dbReference>
<evidence type="ECO:0000259" key="2">
    <source>
        <dbReference type="PROSITE" id="PS50006"/>
    </source>
</evidence>
<dbReference type="PROSITE" id="PS50006">
    <property type="entry name" value="FHA_DOMAIN"/>
    <property type="match status" value="1"/>
</dbReference>
<proteinExistence type="predicted"/>
<dbReference type="InterPro" id="IPR029787">
    <property type="entry name" value="Nucleotide_cyclase"/>
</dbReference>
<dbReference type="InterPro" id="IPR000253">
    <property type="entry name" value="FHA_dom"/>
</dbReference>
<evidence type="ECO:0000313" key="4">
    <source>
        <dbReference type="EMBL" id="KAK2961477.1"/>
    </source>
</evidence>
<dbReference type="Pfam" id="PF13185">
    <property type="entry name" value="GAF_2"/>
    <property type="match status" value="1"/>
</dbReference>
<dbReference type="SUPFAM" id="SSF55781">
    <property type="entry name" value="GAF domain-like"/>
    <property type="match status" value="1"/>
</dbReference>
<dbReference type="PROSITE" id="PS50125">
    <property type="entry name" value="GUANYLATE_CYCLASE_2"/>
    <property type="match status" value="1"/>
</dbReference>
<dbReference type="InterPro" id="IPR029016">
    <property type="entry name" value="GAF-like_dom_sf"/>
</dbReference>
<feature type="compositionally biased region" description="Basic and acidic residues" evidence="1">
    <location>
        <begin position="472"/>
        <end position="483"/>
    </location>
</feature>
<dbReference type="InterPro" id="IPR008984">
    <property type="entry name" value="SMAD_FHA_dom_sf"/>
</dbReference>
<dbReference type="Gene3D" id="3.30.70.1230">
    <property type="entry name" value="Nucleotide cyclase"/>
    <property type="match status" value="1"/>
</dbReference>
<dbReference type="Pfam" id="PF00211">
    <property type="entry name" value="Guanylate_cyc"/>
    <property type="match status" value="1"/>
</dbReference>
<accession>A0ABQ9YCL2</accession>
<dbReference type="InterPro" id="IPR001054">
    <property type="entry name" value="A/G_cyclase"/>
</dbReference>
<feature type="compositionally biased region" description="Basic and acidic residues" evidence="1">
    <location>
        <begin position="607"/>
        <end position="646"/>
    </location>
</feature>
<sequence length="668" mass="75251">MAAFGTRSFEAPEIIKRSGVLRLESSGGIVSNFVITKQYTLLGRNSDNDLAINNGTISKTHALIVQHNLDFYLIDCGSRNKTFVNGKELKNVALYNEYKRTRTLKPPLVSSHQKSASDSDQDSLWEQIKNHDKLRFGNVEYTFFIETLRITPDLPSDKNQMMPKEELEVKGTADDDFRPITDLNDDEEAIRKDYDRLHAAYLFNKAGLESDESQIINNAISVIFKMFPMAESAIVLLVDPKTDELKLETFKERDYDPNKPAAEVPFSMGLAEKVRREKKAILSEDCRADPRWIMTHSMQSLNLCSALSVPLIGKKDEVVGVLILDSTQTSAFQTKDLNLLISVALSIGTAVSNQRMIQQIRTEEKELDMLSRFVSPHLLKTIKASDEILRGSQEIPCATALFADIRGFTAISRNKDPSEIFTFLNEMFDRMVHIVFKYDGLLDKYIGDCMMATWGANLVGSNQTQKPQEMSDGPHTKDKEVRTPSDMAKQAVRAAIDCRNSLRDWNIERKAKNLYEINVGFGLHSGETAAGFVGAEQRMEYTMLGETTKIANDICGIADGGLVVVSERTMDLLKSHPEYSFEAYNRKLDNFPTIKLFKVSYVDLHRSTSDGKKSSSTKRDERKDDKPLDPTETESEKRREGGDIEKKKKKKKKTVNTSDTPPQAPSDS</sequence>
<evidence type="ECO:0000256" key="1">
    <source>
        <dbReference type="SAM" id="MobiDB-lite"/>
    </source>
</evidence>
<keyword evidence="5" id="KW-1185">Reference proteome</keyword>
<protein>
    <submittedName>
        <fullName evidence="4">Adenylate cyclase 2</fullName>
        <ecNumber evidence="4">4.6.1.1</ecNumber>
    </submittedName>
</protein>